<dbReference type="AlphaFoldDB" id="A0A9P0T1E0"/>
<gene>
    <name evidence="6" type="ORF">PIBRA_LOCUS1419</name>
</gene>
<evidence type="ECO:0000313" key="7">
    <source>
        <dbReference type="Proteomes" id="UP001152562"/>
    </source>
</evidence>
<sequence>MTYIRRLCVDRDHSPIPISLITEKKKGIQGNNNTIIDTNKIILSLTLLNPFANMTSASSSSARSLFAESKQRLAERVQVNMNNIASLARQIQRGSKSNELLMKAARDTACTEPLMESTEQNLKKMQLISVHMGYQFESIQKSAEMITEINEQVASLHR</sequence>
<evidence type="ECO:0000256" key="5">
    <source>
        <dbReference type="ARBA" id="ARBA00023228"/>
    </source>
</evidence>
<reference evidence="6" key="1">
    <citation type="submission" date="2022-05" db="EMBL/GenBank/DDBJ databases">
        <authorList>
            <person name="Okamura Y."/>
        </authorList>
    </citation>
    <scope>NUCLEOTIDE SEQUENCE</scope>
</reference>
<keyword evidence="5" id="KW-0458">Lysosome</keyword>
<evidence type="ECO:0000256" key="4">
    <source>
        <dbReference type="ARBA" id="ARBA00023136"/>
    </source>
</evidence>
<evidence type="ECO:0000256" key="1">
    <source>
        <dbReference type="ARBA" id="ARBA00004656"/>
    </source>
</evidence>
<keyword evidence="4" id="KW-0472">Membrane</keyword>
<dbReference type="Proteomes" id="UP001152562">
    <property type="component" value="Unassembled WGS sequence"/>
</dbReference>
<dbReference type="PANTHER" id="PTHR31397">
    <property type="entry name" value="BLOC-1-RELATED COMPLEX SUBUNIT 7 BORSC7"/>
    <property type="match status" value="1"/>
</dbReference>
<dbReference type="PANTHER" id="PTHR31397:SF1">
    <property type="entry name" value="BLOC-1-RELATED COMPLEX SUBUNIT 7"/>
    <property type="match status" value="1"/>
</dbReference>
<comment type="subcellular location">
    <subcellularLocation>
        <location evidence="1">Lysosome membrane</location>
    </subcellularLocation>
</comment>
<proteinExistence type="inferred from homology"/>
<dbReference type="Pfam" id="PF16088">
    <property type="entry name" value="BORCS7"/>
    <property type="match status" value="1"/>
</dbReference>
<dbReference type="GO" id="GO:0099078">
    <property type="term" value="C:BORC complex"/>
    <property type="evidence" value="ECO:0007669"/>
    <property type="project" value="TreeGrafter"/>
</dbReference>
<evidence type="ECO:0000313" key="6">
    <source>
        <dbReference type="EMBL" id="CAH3948420.1"/>
    </source>
</evidence>
<dbReference type="InterPro" id="IPR032143">
    <property type="entry name" value="BORCS7"/>
</dbReference>
<keyword evidence="7" id="KW-1185">Reference proteome</keyword>
<name>A0A9P0T1E0_PIEBR</name>
<accession>A0A9P0T1E0</accession>
<evidence type="ECO:0000256" key="3">
    <source>
        <dbReference type="ARBA" id="ARBA00022295"/>
    </source>
</evidence>
<comment type="caution">
    <text evidence="6">The sequence shown here is derived from an EMBL/GenBank/DDBJ whole genome shotgun (WGS) entry which is preliminary data.</text>
</comment>
<comment type="similarity">
    <text evidence="2">Belongs to the BORCS7 family.</text>
</comment>
<protein>
    <recommendedName>
        <fullName evidence="3">BLOC-1-related complex subunit 7</fullName>
    </recommendedName>
</protein>
<dbReference type="GO" id="GO:0005765">
    <property type="term" value="C:lysosomal membrane"/>
    <property type="evidence" value="ECO:0007669"/>
    <property type="project" value="UniProtKB-SubCell"/>
</dbReference>
<dbReference type="EMBL" id="CALOZG010000002">
    <property type="protein sequence ID" value="CAH3948420.1"/>
    <property type="molecule type" value="Genomic_DNA"/>
</dbReference>
<evidence type="ECO:0000256" key="2">
    <source>
        <dbReference type="ARBA" id="ARBA00005433"/>
    </source>
</evidence>
<organism evidence="6 7">
    <name type="scientific">Pieris brassicae</name>
    <name type="common">White butterfly</name>
    <name type="synonym">Large white butterfly</name>
    <dbReference type="NCBI Taxonomy" id="7116"/>
    <lineage>
        <taxon>Eukaryota</taxon>
        <taxon>Metazoa</taxon>
        <taxon>Ecdysozoa</taxon>
        <taxon>Arthropoda</taxon>
        <taxon>Hexapoda</taxon>
        <taxon>Insecta</taxon>
        <taxon>Pterygota</taxon>
        <taxon>Neoptera</taxon>
        <taxon>Endopterygota</taxon>
        <taxon>Lepidoptera</taxon>
        <taxon>Glossata</taxon>
        <taxon>Ditrysia</taxon>
        <taxon>Papilionoidea</taxon>
        <taxon>Pieridae</taxon>
        <taxon>Pierinae</taxon>
        <taxon>Pieris</taxon>
    </lineage>
</organism>